<evidence type="ECO:0000256" key="2">
    <source>
        <dbReference type="ARBA" id="ARBA00023158"/>
    </source>
</evidence>
<dbReference type="InterPro" id="IPR005380">
    <property type="entry name" value="XS_domain"/>
</dbReference>
<dbReference type="AlphaFoldDB" id="A0A834SKI9"/>
<dbReference type="CDD" id="cd12266">
    <property type="entry name" value="RRM_like_XS"/>
    <property type="match status" value="1"/>
</dbReference>
<evidence type="ECO:0000256" key="3">
    <source>
        <dbReference type="SAM" id="Coils"/>
    </source>
</evidence>
<keyword evidence="2" id="KW-0943">RNA-mediated gene silencing</keyword>
<evidence type="ECO:0000313" key="8">
    <source>
        <dbReference type="EMBL" id="KAF7805449.1"/>
    </source>
</evidence>
<sequence length="618" mass="71943">MSGTSQHMSHSALRDYENKYYKGLKNGEFKVKVSDSTYRCPFCPSGSKKDYLRRELFRHACNVGRDSKSTGWKEKARHSALETYIKRYLYRERSLEPVPKRSKIESLKPSNDQQFVWPWMGIVANIKTEFKDGRRVGESGAKMREEFAKEGLNPLKVHPLWTPKGHSGFAIVEFNKEWDGFKNAMDFERSFEVNQCGKTDYISRRNGCDKLYGWVARSDDYNSQGVVGGYLQKNGDLKTVSEKQAEDERKTNKLVLGLTHTLETKNIQLKEVRSKYIKTSASLDKLMVQKEDMIRTFNDEITRMQKTARDYFKKIFMDHEKDRMLLEAQRNDLENIEKELQHRQAQNKTERQRLYHEKKMQNEKATLEQKKADEKKEKETLHAQILDLQRKLDARQALELEIQQRRGALEVMQHMGEDEDVELKKKMDAIRQELTEKEEDLEAMEELQQTLVVRERKTNDELQDARKELINGISALSVRAGNVITVKRMGGLECKPFVSAAEKKGSDDGVLAMTLCSEWENYLSDPSWHPFKIVKDKSGKTKEIIDEEDDKLKFLKNELGDEVLGAVTSALMELNEYNPSGRYTIPELWNSKEGKKASLKEGITYLLSQWKYHKRKRA</sequence>
<dbReference type="InterPro" id="IPR005379">
    <property type="entry name" value="FDM1-5/IDN2_XH"/>
</dbReference>
<proteinExistence type="predicted"/>
<feature type="region of interest" description="Disordered" evidence="4">
    <location>
        <begin position="340"/>
        <end position="376"/>
    </location>
</feature>
<comment type="caution">
    <text evidence="8">The sequence shown here is derived from an EMBL/GenBank/DDBJ whole genome shotgun (WGS) entry which is preliminary data.</text>
</comment>
<dbReference type="Pfam" id="PF03469">
    <property type="entry name" value="XH"/>
    <property type="match status" value="1"/>
</dbReference>
<evidence type="ECO:0000313" key="9">
    <source>
        <dbReference type="Proteomes" id="UP000634136"/>
    </source>
</evidence>
<keyword evidence="9" id="KW-1185">Reference proteome</keyword>
<evidence type="ECO:0000259" key="5">
    <source>
        <dbReference type="Pfam" id="PF03468"/>
    </source>
</evidence>
<dbReference type="Gene3D" id="3.30.70.2890">
    <property type="entry name" value="XS domain"/>
    <property type="match status" value="1"/>
</dbReference>
<dbReference type="OrthoDB" id="1892195at2759"/>
<dbReference type="Pfam" id="PF03468">
    <property type="entry name" value="XS"/>
    <property type="match status" value="1"/>
</dbReference>
<dbReference type="Pfam" id="PF03470">
    <property type="entry name" value="zf-XS"/>
    <property type="match status" value="1"/>
</dbReference>
<evidence type="ECO:0000256" key="4">
    <source>
        <dbReference type="SAM" id="MobiDB-lite"/>
    </source>
</evidence>
<dbReference type="Proteomes" id="UP000634136">
    <property type="component" value="Unassembled WGS sequence"/>
</dbReference>
<dbReference type="InterPro" id="IPR045177">
    <property type="entry name" value="FDM1-5/IDN2"/>
</dbReference>
<feature type="coiled-coil region" evidence="3">
    <location>
        <begin position="420"/>
        <end position="450"/>
    </location>
</feature>
<dbReference type="PANTHER" id="PTHR21596">
    <property type="entry name" value="RIBONUCLEASE P SUBUNIT P38"/>
    <property type="match status" value="1"/>
</dbReference>
<gene>
    <name evidence="8" type="ORF">G2W53_037610</name>
</gene>
<dbReference type="InterPro" id="IPR005381">
    <property type="entry name" value="Znf-XS_domain"/>
</dbReference>
<accession>A0A834SKI9</accession>
<evidence type="ECO:0000259" key="7">
    <source>
        <dbReference type="Pfam" id="PF03470"/>
    </source>
</evidence>
<dbReference type="PANTHER" id="PTHR21596:SF23">
    <property type="entry name" value="FACTOR OF DNA METHYLATION 4"/>
    <property type="match status" value="1"/>
</dbReference>
<protein>
    <submittedName>
        <fullName evidence="8">Factor of DNA methylation 4</fullName>
    </submittedName>
</protein>
<dbReference type="EMBL" id="JAAIUW010000012">
    <property type="protein sequence ID" value="KAF7805449.1"/>
    <property type="molecule type" value="Genomic_DNA"/>
</dbReference>
<keyword evidence="1 3" id="KW-0175">Coiled coil</keyword>
<organism evidence="8 9">
    <name type="scientific">Senna tora</name>
    <dbReference type="NCBI Taxonomy" id="362788"/>
    <lineage>
        <taxon>Eukaryota</taxon>
        <taxon>Viridiplantae</taxon>
        <taxon>Streptophyta</taxon>
        <taxon>Embryophyta</taxon>
        <taxon>Tracheophyta</taxon>
        <taxon>Spermatophyta</taxon>
        <taxon>Magnoliopsida</taxon>
        <taxon>eudicotyledons</taxon>
        <taxon>Gunneridae</taxon>
        <taxon>Pentapetalae</taxon>
        <taxon>rosids</taxon>
        <taxon>fabids</taxon>
        <taxon>Fabales</taxon>
        <taxon>Fabaceae</taxon>
        <taxon>Caesalpinioideae</taxon>
        <taxon>Cassia clade</taxon>
        <taxon>Senna</taxon>
    </lineage>
</organism>
<reference evidence="8" key="1">
    <citation type="submission" date="2020-09" db="EMBL/GenBank/DDBJ databases">
        <title>Genome-Enabled Discovery of Anthraquinone Biosynthesis in Senna tora.</title>
        <authorList>
            <person name="Kang S.-H."/>
            <person name="Pandey R.P."/>
            <person name="Lee C.-M."/>
            <person name="Sim J.-S."/>
            <person name="Jeong J.-T."/>
            <person name="Choi B.-S."/>
            <person name="Jung M."/>
            <person name="Ginzburg D."/>
            <person name="Zhao K."/>
            <person name="Won S.Y."/>
            <person name="Oh T.-J."/>
            <person name="Yu Y."/>
            <person name="Kim N.-H."/>
            <person name="Lee O.R."/>
            <person name="Lee T.-H."/>
            <person name="Bashyal P."/>
            <person name="Kim T.-S."/>
            <person name="Lee W.-H."/>
            <person name="Kawkins C."/>
            <person name="Kim C.-K."/>
            <person name="Kim J.S."/>
            <person name="Ahn B.O."/>
            <person name="Rhee S.Y."/>
            <person name="Sohng J.K."/>
        </authorList>
    </citation>
    <scope>NUCLEOTIDE SEQUENCE</scope>
    <source>
        <tissue evidence="8">Leaf</tissue>
    </source>
</reference>
<dbReference type="GO" id="GO:0080188">
    <property type="term" value="P:gene silencing by siRNA-directed DNA methylation"/>
    <property type="evidence" value="ECO:0007669"/>
    <property type="project" value="InterPro"/>
</dbReference>
<name>A0A834SKI9_9FABA</name>
<evidence type="ECO:0000259" key="6">
    <source>
        <dbReference type="Pfam" id="PF03469"/>
    </source>
</evidence>
<dbReference type="InterPro" id="IPR038588">
    <property type="entry name" value="XS_domain_sf"/>
</dbReference>
<feature type="domain" description="Factor of DNA methylation 1-5/IDN2" evidence="6">
    <location>
        <begin position="487"/>
        <end position="616"/>
    </location>
</feature>
<feature type="domain" description="XS" evidence="5">
    <location>
        <begin position="112"/>
        <end position="223"/>
    </location>
</feature>
<evidence type="ECO:0000256" key="1">
    <source>
        <dbReference type="ARBA" id="ARBA00023054"/>
    </source>
</evidence>
<feature type="domain" description="Zinc finger-XS" evidence="7">
    <location>
        <begin position="40"/>
        <end position="81"/>
    </location>
</feature>